<dbReference type="InterPro" id="IPR051533">
    <property type="entry name" value="WaaL-like"/>
</dbReference>
<feature type="transmembrane region" description="Helical" evidence="1">
    <location>
        <begin position="760"/>
        <end position="778"/>
    </location>
</feature>
<feature type="transmembrane region" description="Helical" evidence="1">
    <location>
        <begin position="115"/>
        <end position="135"/>
    </location>
</feature>
<reference evidence="2 3" key="1">
    <citation type="submission" date="2017-06" db="EMBL/GenBank/DDBJ databases">
        <title>Azoarcus sp. TSNA42 complete genome sequence.</title>
        <authorList>
            <person name="Woo J.-H."/>
            <person name="Kim H.-S."/>
        </authorList>
    </citation>
    <scope>NUCLEOTIDE SEQUENCE [LARGE SCALE GENOMIC DNA]</scope>
    <source>
        <strain evidence="2 3">TSNA42</strain>
    </source>
</reference>
<feature type="transmembrane region" description="Helical" evidence="1">
    <location>
        <begin position="230"/>
        <end position="256"/>
    </location>
</feature>
<accession>A0A2U8H1G6</accession>
<sequence length="811" mass="86834">MNPGKRVAATGQGLAVRSAWGGLAMAALVALGLFAVTHPLGLLVGLAFALVLLALMSVRRDAWLVFVPALLPVADLAGWTGAIHFTESDALVLSALAVGGLREATKPSVLPRGGVWRFGVVQYALLGLMSISYALSTAWQPLLAVASDPGLLAGYSTPLNGLRLTKGFVWALLFLPLLAFALRARPEQATRALVAGMLLGLVLVSLAAVWERMVFTGLTDFASDYRTTALFWEMNVGGATLDGWLALTVPFALWAVLQVRDRAQLPLLLAVLLLAGYVCFTTFSRGLYLGLAFGAVVTALQTARHTAQHGGARVSVLVMLAWGAFLLPVGWLLAGVFQTGGYRGLGAMLGVALAVFAVAPVVASLPRRSLGHAALIALLGVTVSVAAMWWIPKGVYLAYGLSGVCLLWMLRAEPVGRLLALAGGLAVACLLWLVANAVLVTLYWSEGQGLWPALLAAGALLLPLGMVRGRPAACWRPTVQAWVVVLLVLGCLATVVVTFNSYYASKRFETVSEDLVGRLKHWALSASLPQSAEEQWLGVGVGQFAERYFWRVPDGMYPGSHHIVDEGGNRFLRMGGPRHTLGFGELYRASQRVSPGLAAPLMLSLRARALNGDGRLHVEVCRKHLLYTHECTGEDLKVPVGPDWHRLDLALDGERLGGRGSWLPRMTVFSVANAGRGRVVEVDDISMFDAQGLSLLDNGDFSAASNFWFFSSDRHHLPWHAKNLWLHYLVEQGVLGAVAFSLLCLAAFYRVTVGQASMHVLAPPVAGALAGFFAVGAFDSLLDAPRLTLLAFLMMFLALGLRRARHIGPST</sequence>
<feature type="transmembrane region" description="Helical" evidence="1">
    <location>
        <begin position="14"/>
        <end position="34"/>
    </location>
</feature>
<feature type="transmembrane region" description="Helical" evidence="1">
    <location>
        <begin position="419"/>
        <end position="444"/>
    </location>
</feature>
<feature type="transmembrane region" description="Helical" evidence="1">
    <location>
        <begin position="396"/>
        <end position="412"/>
    </location>
</feature>
<protein>
    <submittedName>
        <fullName evidence="2">Uncharacterized protein</fullName>
    </submittedName>
</protein>
<evidence type="ECO:0000313" key="2">
    <source>
        <dbReference type="EMBL" id="AWI79782.1"/>
    </source>
</evidence>
<dbReference type="PANTHER" id="PTHR37422:SF13">
    <property type="entry name" value="LIPOPOLYSACCHARIDE BIOSYNTHESIS PROTEIN PA4999-RELATED"/>
    <property type="match status" value="1"/>
</dbReference>
<evidence type="ECO:0000256" key="1">
    <source>
        <dbReference type="SAM" id="Phobius"/>
    </source>
</evidence>
<keyword evidence="1" id="KW-0472">Membrane</keyword>
<dbReference type="Proteomes" id="UP000244902">
    <property type="component" value="Chromosome"/>
</dbReference>
<dbReference type="EMBL" id="CP022188">
    <property type="protein sequence ID" value="AWI79782.1"/>
    <property type="molecule type" value="Genomic_DNA"/>
</dbReference>
<proteinExistence type="predicted"/>
<evidence type="ECO:0000313" key="3">
    <source>
        <dbReference type="Proteomes" id="UP000244902"/>
    </source>
</evidence>
<feature type="transmembrane region" description="Helical" evidence="1">
    <location>
        <begin position="479"/>
        <end position="503"/>
    </location>
</feature>
<feature type="transmembrane region" description="Helical" evidence="1">
    <location>
        <begin position="40"/>
        <end position="58"/>
    </location>
</feature>
<feature type="transmembrane region" description="Helical" evidence="1">
    <location>
        <begin position="263"/>
        <end position="280"/>
    </location>
</feature>
<name>A0A2U8H1G6_9RHOO</name>
<feature type="transmembrane region" description="Helical" evidence="1">
    <location>
        <begin position="192"/>
        <end position="210"/>
    </location>
</feature>
<feature type="transmembrane region" description="Helical" evidence="1">
    <location>
        <begin position="450"/>
        <end position="467"/>
    </location>
</feature>
<gene>
    <name evidence="2" type="ORF">CEW87_10620</name>
</gene>
<dbReference type="PANTHER" id="PTHR37422">
    <property type="entry name" value="TEICHURONIC ACID BIOSYNTHESIS PROTEIN TUAE"/>
    <property type="match status" value="1"/>
</dbReference>
<feature type="transmembrane region" description="Helical" evidence="1">
    <location>
        <begin position="315"/>
        <end position="338"/>
    </location>
</feature>
<feature type="transmembrane region" description="Helical" evidence="1">
    <location>
        <begin position="784"/>
        <end position="801"/>
    </location>
</feature>
<keyword evidence="1" id="KW-0812">Transmembrane</keyword>
<organism evidence="2 3">
    <name type="scientific">Parazoarcus communis</name>
    <dbReference type="NCBI Taxonomy" id="41977"/>
    <lineage>
        <taxon>Bacteria</taxon>
        <taxon>Pseudomonadati</taxon>
        <taxon>Pseudomonadota</taxon>
        <taxon>Betaproteobacteria</taxon>
        <taxon>Rhodocyclales</taxon>
        <taxon>Zoogloeaceae</taxon>
        <taxon>Parazoarcus</taxon>
    </lineage>
</organism>
<feature type="transmembrane region" description="Helical" evidence="1">
    <location>
        <begin position="725"/>
        <end position="748"/>
    </location>
</feature>
<feature type="transmembrane region" description="Helical" evidence="1">
    <location>
        <begin position="370"/>
        <end position="390"/>
    </location>
</feature>
<keyword evidence="1" id="KW-1133">Transmembrane helix</keyword>
<dbReference type="AlphaFoldDB" id="A0A2U8H1G6"/>
<feature type="transmembrane region" description="Helical" evidence="1">
    <location>
        <begin position="167"/>
        <end position="185"/>
    </location>
</feature>
<feature type="transmembrane region" description="Helical" evidence="1">
    <location>
        <begin position="344"/>
        <end position="363"/>
    </location>
</feature>